<gene>
    <name evidence="6" type="ORF">M427DRAFT_411575</name>
</gene>
<dbReference type="Proteomes" id="UP000070544">
    <property type="component" value="Unassembled WGS sequence"/>
</dbReference>
<evidence type="ECO:0000256" key="4">
    <source>
        <dbReference type="SAM" id="MobiDB-lite"/>
    </source>
</evidence>
<dbReference type="PANTHER" id="PTHR24216:SF65">
    <property type="entry name" value="PAXILLIN-LIKE PROTEIN 1"/>
    <property type="match status" value="1"/>
</dbReference>
<evidence type="ECO:0000313" key="7">
    <source>
        <dbReference type="Proteomes" id="UP000070544"/>
    </source>
</evidence>
<name>A0A139A5G2_GONPJ</name>
<protein>
    <recommendedName>
        <fullName evidence="5">SH3 domain-containing protein</fullName>
    </recommendedName>
</protein>
<dbReference type="PANTHER" id="PTHR24216">
    <property type="entry name" value="PAXILLIN-RELATED"/>
    <property type="match status" value="1"/>
</dbReference>
<keyword evidence="7" id="KW-1185">Reference proteome</keyword>
<feature type="compositionally biased region" description="Polar residues" evidence="4">
    <location>
        <begin position="146"/>
        <end position="158"/>
    </location>
</feature>
<dbReference type="AlphaFoldDB" id="A0A139A5G2"/>
<evidence type="ECO:0000259" key="5">
    <source>
        <dbReference type="PROSITE" id="PS50002"/>
    </source>
</evidence>
<keyword evidence="3" id="KW-0175">Coiled coil</keyword>
<dbReference type="EMBL" id="KQ965792">
    <property type="protein sequence ID" value="KXS11971.1"/>
    <property type="molecule type" value="Genomic_DNA"/>
</dbReference>
<dbReference type="Gene3D" id="1.25.40.20">
    <property type="entry name" value="Ankyrin repeat-containing domain"/>
    <property type="match status" value="1"/>
</dbReference>
<organism evidence="6 7">
    <name type="scientific">Gonapodya prolifera (strain JEL478)</name>
    <name type="common">Monoblepharis prolifera</name>
    <dbReference type="NCBI Taxonomy" id="1344416"/>
    <lineage>
        <taxon>Eukaryota</taxon>
        <taxon>Fungi</taxon>
        <taxon>Fungi incertae sedis</taxon>
        <taxon>Chytridiomycota</taxon>
        <taxon>Chytridiomycota incertae sedis</taxon>
        <taxon>Monoblepharidomycetes</taxon>
        <taxon>Monoblepharidales</taxon>
        <taxon>Gonapodyaceae</taxon>
        <taxon>Gonapodya</taxon>
    </lineage>
</organism>
<sequence>MDGSRPPRKTPEDEADEGFWEASVGRTTPGTVKRPNEAPSPASPLRDGAQVAVSVPSGEENDPDVTVVPEQQATFVEGAVEVLDDGREVSNGFSLESTPRETEQTNSVDQTLVGDSANNLPPVAAPSSTSASQIFNLYTSRPRSTSMASIASSAQPGTPRTPATPLSPPIPMRPLDAHDILIEAVESGSAEAVRSALSRGADPRLSRKEVVLQCMLETGDITRDEQKVEDVMAIAIRMGREDLVEILLEAGYDPSTSIEWKIACYHYPWSNWSWTHERWLTPPTLRFPSALDLAVSATAHLWVNLAGARVGLRDPQEWDQVRREVELVPSEKVVAVLLAGGAEVTQTVLERARQTAQGEGADMEQVTPHPAILKLIEEHLARAAERDASGESMESRPPKPQRPRPLNGGRLVTANLAAVLEERERERDRARDRYPHPTSRRRASVIVSVGRPPSSSAISPSALTAGSSAQGRSPSSASNPGDNHPYEHTSLLSHRGGNHGHRSRHPSASPPPLSLPAPEPVPSMPSPPSEMSTESLLASLHAHREHIHRLRGLLASRDAVRAQLEGRLVELERGALEAEIRRIEEGMEAVLGGDRAVKALEKEVQRLRKEVKEKRGTGPNGAGGRHGYAGSVAWWGTDDGRVRESYTPSKGGAEVGRWNGVARGSKGKKVREIMYAVHPHEPPEARAGEMVLGVGDTVLCLFVFEGGWAAGTNKTTCQSGYFPFSCLSPTPPSDLPIVQPLPRTRAPRHVLAADDSDEPHPAPEAVIMPPERPKVPPPERAQGVDGVAHSFPSPALPNLDGLRGTTPLPSWDDVVGRADGDEYEDTESGDDVAPEDQLVDAGESDDRI</sequence>
<evidence type="ECO:0000256" key="2">
    <source>
        <dbReference type="PROSITE-ProRule" id="PRU00192"/>
    </source>
</evidence>
<reference evidence="6 7" key="1">
    <citation type="journal article" date="2015" name="Genome Biol. Evol.">
        <title>Phylogenomic analyses indicate that early fungi evolved digesting cell walls of algal ancestors of land plants.</title>
        <authorList>
            <person name="Chang Y."/>
            <person name="Wang S."/>
            <person name="Sekimoto S."/>
            <person name="Aerts A.L."/>
            <person name="Choi C."/>
            <person name="Clum A."/>
            <person name="LaButti K.M."/>
            <person name="Lindquist E.A."/>
            <person name="Yee Ngan C."/>
            <person name="Ohm R.A."/>
            <person name="Salamov A.A."/>
            <person name="Grigoriev I.V."/>
            <person name="Spatafora J.W."/>
            <person name="Berbee M.L."/>
        </authorList>
    </citation>
    <scope>NUCLEOTIDE SEQUENCE [LARGE SCALE GENOMIC DNA]</scope>
    <source>
        <strain evidence="6 7">JEL478</strain>
    </source>
</reference>
<feature type="compositionally biased region" description="Pro residues" evidence="4">
    <location>
        <begin position="508"/>
        <end position="528"/>
    </location>
</feature>
<feature type="region of interest" description="Disordered" evidence="4">
    <location>
        <begin position="383"/>
        <end position="536"/>
    </location>
</feature>
<feature type="coiled-coil region" evidence="3">
    <location>
        <begin position="561"/>
        <end position="617"/>
    </location>
</feature>
<dbReference type="PROSITE" id="PS50002">
    <property type="entry name" value="SH3"/>
    <property type="match status" value="1"/>
</dbReference>
<feature type="compositionally biased region" description="Basic and acidic residues" evidence="4">
    <location>
        <begin position="420"/>
        <end position="435"/>
    </location>
</feature>
<keyword evidence="1 2" id="KW-0728">SH3 domain</keyword>
<dbReference type="InterPro" id="IPR036770">
    <property type="entry name" value="Ankyrin_rpt-contain_sf"/>
</dbReference>
<evidence type="ECO:0000256" key="3">
    <source>
        <dbReference type="SAM" id="Coils"/>
    </source>
</evidence>
<feature type="region of interest" description="Disordered" evidence="4">
    <location>
        <begin position="90"/>
        <end position="130"/>
    </location>
</feature>
<feature type="compositionally biased region" description="Low complexity" evidence="4">
    <location>
        <begin position="121"/>
        <end position="130"/>
    </location>
</feature>
<feature type="compositionally biased region" description="Basic residues" evidence="4">
    <location>
        <begin position="496"/>
        <end position="505"/>
    </location>
</feature>
<feature type="compositionally biased region" description="Low complexity" evidence="4">
    <location>
        <begin position="452"/>
        <end position="478"/>
    </location>
</feature>
<feature type="region of interest" description="Disordered" evidence="4">
    <location>
        <begin position="753"/>
        <end position="848"/>
    </location>
</feature>
<accession>A0A139A5G2</accession>
<dbReference type="InterPro" id="IPR036028">
    <property type="entry name" value="SH3-like_dom_sf"/>
</dbReference>
<evidence type="ECO:0000256" key="1">
    <source>
        <dbReference type="ARBA" id="ARBA00022443"/>
    </source>
</evidence>
<evidence type="ECO:0000313" key="6">
    <source>
        <dbReference type="EMBL" id="KXS11971.1"/>
    </source>
</evidence>
<feature type="compositionally biased region" description="Acidic residues" evidence="4">
    <location>
        <begin position="821"/>
        <end position="838"/>
    </location>
</feature>
<proteinExistence type="predicted"/>
<feature type="region of interest" description="Disordered" evidence="4">
    <location>
        <begin position="1"/>
        <end position="65"/>
    </location>
</feature>
<feature type="domain" description="SH3" evidence="5">
    <location>
        <begin position="669"/>
        <end position="732"/>
    </location>
</feature>
<dbReference type="InterPro" id="IPR001452">
    <property type="entry name" value="SH3_domain"/>
</dbReference>
<dbReference type="OrthoDB" id="10512319at2759"/>
<dbReference type="SUPFAM" id="SSF50044">
    <property type="entry name" value="SH3-domain"/>
    <property type="match status" value="1"/>
</dbReference>
<feature type="region of interest" description="Disordered" evidence="4">
    <location>
        <begin position="146"/>
        <end position="168"/>
    </location>
</feature>
<feature type="compositionally biased region" description="Basic and acidic residues" evidence="4">
    <location>
        <begin position="383"/>
        <end position="397"/>
    </location>
</feature>
<dbReference type="SMART" id="SM00326">
    <property type="entry name" value="SH3"/>
    <property type="match status" value="1"/>
</dbReference>